<accession>A0ABR3F568</accession>
<dbReference type="Proteomes" id="UP001465976">
    <property type="component" value="Unassembled WGS sequence"/>
</dbReference>
<protein>
    <submittedName>
        <fullName evidence="1">Uncharacterized protein</fullName>
    </submittedName>
</protein>
<name>A0ABR3F568_9AGAR</name>
<comment type="caution">
    <text evidence="1">The sequence shown here is derived from an EMBL/GenBank/DDBJ whole genome shotgun (WGS) entry which is preliminary data.</text>
</comment>
<organism evidence="1 2">
    <name type="scientific">Marasmius crinis-equi</name>
    <dbReference type="NCBI Taxonomy" id="585013"/>
    <lineage>
        <taxon>Eukaryota</taxon>
        <taxon>Fungi</taxon>
        <taxon>Dikarya</taxon>
        <taxon>Basidiomycota</taxon>
        <taxon>Agaricomycotina</taxon>
        <taxon>Agaricomycetes</taxon>
        <taxon>Agaricomycetidae</taxon>
        <taxon>Agaricales</taxon>
        <taxon>Marasmiineae</taxon>
        <taxon>Marasmiaceae</taxon>
        <taxon>Marasmius</taxon>
    </lineage>
</organism>
<proteinExistence type="predicted"/>
<keyword evidence="2" id="KW-1185">Reference proteome</keyword>
<evidence type="ECO:0000313" key="1">
    <source>
        <dbReference type="EMBL" id="KAL0570362.1"/>
    </source>
</evidence>
<reference evidence="1 2" key="1">
    <citation type="submission" date="2024-02" db="EMBL/GenBank/DDBJ databases">
        <title>A draft genome for the cacao thread blight pathogen Marasmius crinis-equi.</title>
        <authorList>
            <person name="Cohen S.P."/>
            <person name="Baruah I.K."/>
            <person name="Amoako-Attah I."/>
            <person name="Bukari Y."/>
            <person name="Meinhardt L.W."/>
            <person name="Bailey B.A."/>
        </authorList>
    </citation>
    <scope>NUCLEOTIDE SEQUENCE [LARGE SCALE GENOMIC DNA]</scope>
    <source>
        <strain evidence="1 2">GH-76</strain>
    </source>
</reference>
<dbReference type="EMBL" id="JBAHYK010000949">
    <property type="protein sequence ID" value="KAL0570362.1"/>
    <property type="molecule type" value="Genomic_DNA"/>
</dbReference>
<sequence>IIKEAPKILHGQLQKEEKYAVGTLRKSASSLGIIGCQDLGYGYNGKAPTLSCTSSN</sequence>
<gene>
    <name evidence="1" type="ORF">V5O48_011600</name>
</gene>
<feature type="non-terminal residue" evidence="1">
    <location>
        <position position="1"/>
    </location>
</feature>
<evidence type="ECO:0000313" key="2">
    <source>
        <dbReference type="Proteomes" id="UP001465976"/>
    </source>
</evidence>